<dbReference type="FunFam" id="2.70.170.10:FF:000065">
    <property type="entry name" value="Glutamate-gated chloride channel, putative"/>
    <property type="match status" value="1"/>
</dbReference>
<protein>
    <submittedName>
        <fullName evidence="15">Glycine receptor subunit alpha-2-like</fullName>
    </submittedName>
</protein>
<comment type="similarity">
    <text evidence="11">Belongs to the ligand-gated ion channel (TC 1.A.9) family.</text>
</comment>
<evidence type="ECO:0000256" key="7">
    <source>
        <dbReference type="ARBA" id="ARBA00022989"/>
    </source>
</evidence>
<evidence type="ECO:0000256" key="11">
    <source>
        <dbReference type="RuleBase" id="RU000687"/>
    </source>
</evidence>
<dbReference type="PANTHER" id="PTHR18945">
    <property type="entry name" value="NEUROTRANSMITTER GATED ION CHANNEL"/>
    <property type="match status" value="1"/>
</dbReference>
<keyword evidence="10 11" id="KW-0407">Ion channel</keyword>
<dbReference type="AlphaFoldDB" id="A0AAJ7SHK4"/>
<keyword evidence="6 11" id="KW-0732">Signal</keyword>
<evidence type="ECO:0000256" key="6">
    <source>
        <dbReference type="ARBA" id="ARBA00022729"/>
    </source>
</evidence>
<evidence type="ECO:0000256" key="8">
    <source>
        <dbReference type="ARBA" id="ARBA00023065"/>
    </source>
</evidence>
<dbReference type="GeneID" id="100900368"/>
<evidence type="ECO:0000256" key="10">
    <source>
        <dbReference type="ARBA" id="ARBA00023303"/>
    </source>
</evidence>
<feature type="chain" id="PRO_5042315868" evidence="11">
    <location>
        <begin position="21"/>
        <end position="432"/>
    </location>
</feature>
<dbReference type="PROSITE" id="PS00236">
    <property type="entry name" value="NEUROTR_ION_CHANNEL"/>
    <property type="match status" value="1"/>
</dbReference>
<evidence type="ECO:0000313" key="15">
    <source>
        <dbReference type="RefSeq" id="XP_028968619.1"/>
    </source>
</evidence>
<proteinExistence type="inferred from homology"/>
<dbReference type="InterPro" id="IPR038050">
    <property type="entry name" value="Neuro_actylchol_rec"/>
</dbReference>
<organism evidence="14 15">
    <name type="scientific">Galendromus occidentalis</name>
    <name type="common">western predatory mite</name>
    <dbReference type="NCBI Taxonomy" id="34638"/>
    <lineage>
        <taxon>Eukaryota</taxon>
        <taxon>Metazoa</taxon>
        <taxon>Ecdysozoa</taxon>
        <taxon>Arthropoda</taxon>
        <taxon>Chelicerata</taxon>
        <taxon>Arachnida</taxon>
        <taxon>Acari</taxon>
        <taxon>Parasitiformes</taxon>
        <taxon>Mesostigmata</taxon>
        <taxon>Gamasina</taxon>
        <taxon>Phytoseioidea</taxon>
        <taxon>Phytoseiidae</taxon>
        <taxon>Typhlodrominae</taxon>
        <taxon>Galendromus</taxon>
    </lineage>
</organism>
<dbReference type="InterPro" id="IPR018000">
    <property type="entry name" value="Neurotransmitter_ion_chnl_CS"/>
</dbReference>
<dbReference type="KEGG" id="goe:100900368"/>
<keyword evidence="7 11" id="KW-1133">Transmembrane helix</keyword>
<dbReference type="SUPFAM" id="SSF90112">
    <property type="entry name" value="Neurotransmitter-gated ion-channel transmembrane pore"/>
    <property type="match status" value="1"/>
</dbReference>
<keyword evidence="14" id="KW-1185">Reference proteome</keyword>
<evidence type="ECO:0000256" key="5">
    <source>
        <dbReference type="ARBA" id="ARBA00022692"/>
    </source>
</evidence>
<dbReference type="GO" id="GO:0099095">
    <property type="term" value="F:ligand-gated monoatomic anion channel activity"/>
    <property type="evidence" value="ECO:0007669"/>
    <property type="project" value="UniProtKB-ARBA"/>
</dbReference>
<dbReference type="InterPro" id="IPR006202">
    <property type="entry name" value="Neur_chan_lig-bd"/>
</dbReference>
<accession>A0AAJ7SHK4</accession>
<feature type="domain" description="Neurotransmitter-gated ion-channel transmembrane" evidence="13">
    <location>
        <begin position="266"/>
        <end position="362"/>
    </location>
</feature>
<dbReference type="RefSeq" id="XP_028968619.1">
    <property type="nucleotide sequence ID" value="XM_029112786.1"/>
</dbReference>
<evidence type="ECO:0000256" key="2">
    <source>
        <dbReference type="ARBA" id="ARBA00004236"/>
    </source>
</evidence>
<dbReference type="InterPro" id="IPR036719">
    <property type="entry name" value="Neuro-gated_channel_TM_sf"/>
</dbReference>
<comment type="subcellular location">
    <subcellularLocation>
        <location evidence="2">Cell membrane</location>
    </subcellularLocation>
    <subcellularLocation>
        <location evidence="1">Membrane</location>
        <topology evidence="1">Multi-pass membrane protein</topology>
    </subcellularLocation>
</comment>
<dbReference type="NCBIfam" id="TIGR00860">
    <property type="entry name" value="LIC"/>
    <property type="match status" value="1"/>
</dbReference>
<evidence type="ECO:0000256" key="1">
    <source>
        <dbReference type="ARBA" id="ARBA00004141"/>
    </source>
</evidence>
<sequence length="432" mass="49746">MPSTHLAVLFVVWFTDPSMQEQILIKEPVNYAKTHSSYDSSQNKLNSTIKDLDALDELLKNYDRRALPTSHLGEPTIVTSEIFIRSFGSIDPSNMDYEVDLYLRQGWQDDRFKKNTFSRALDLNDPKLVQRIWKPEVFFANAKHAEFQFVTVPNVLVRIKPSGEILYMLRLKLRFSCMMDLYRYPMDSQVCSIELASFSKTTDELQLRWAPENPVKLFENMKLPQFEIENVTVSLCKEKFHIGEYSCLKAEFYLQRSLGYHMVQSYLPTILIVVISWVSFWLDVDAIPARVTLGVTTLLTISSKASSDKFPFLAGAGIQSNLPPVSYVKAMDVWMGTCTSFVFSALLEFTVVNYLWRHNSGHHCIVLHHNDSNGGAMLVQATKTGGAESVTTRSRDWDTKLRAKRIDRMSRIGFPALFIVFNILYWPYYMRQ</sequence>
<dbReference type="InterPro" id="IPR036734">
    <property type="entry name" value="Neur_chan_lig-bd_sf"/>
</dbReference>
<dbReference type="Proteomes" id="UP000694867">
    <property type="component" value="Unplaced"/>
</dbReference>
<dbReference type="SUPFAM" id="SSF63712">
    <property type="entry name" value="Nicotinic receptor ligand binding domain-like"/>
    <property type="match status" value="1"/>
</dbReference>
<dbReference type="Gene3D" id="1.20.58.390">
    <property type="entry name" value="Neurotransmitter-gated ion-channel transmembrane domain"/>
    <property type="match status" value="1"/>
</dbReference>
<feature type="domain" description="Neurotransmitter-gated ion-channel ligand-binding" evidence="12">
    <location>
        <begin position="55"/>
        <end position="256"/>
    </location>
</feature>
<keyword evidence="5 11" id="KW-0812">Transmembrane</keyword>
<dbReference type="Gene3D" id="2.70.170.10">
    <property type="entry name" value="Neurotransmitter-gated ion-channel ligand-binding domain"/>
    <property type="match status" value="1"/>
</dbReference>
<feature type="transmembrane region" description="Helical" evidence="11">
    <location>
        <begin position="412"/>
        <end position="429"/>
    </location>
</feature>
<dbReference type="Pfam" id="PF02932">
    <property type="entry name" value="Neur_chan_memb"/>
    <property type="match status" value="1"/>
</dbReference>
<keyword evidence="4" id="KW-1003">Cell membrane</keyword>
<comment type="caution">
    <text evidence="11">Lacks conserved residue(s) required for the propagation of feature annotation.</text>
</comment>
<evidence type="ECO:0000259" key="13">
    <source>
        <dbReference type="Pfam" id="PF02932"/>
    </source>
</evidence>
<evidence type="ECO:0000256" key="9">
    <source>
        <dbReference type="ARBA" id="ARBA00023136"/>
    </source>
</evidence>
<feature type="transmembrane region" description="Helical" evidence="11">
    <location>
        <begin position="265"/>
        <end position="282"/>
    </location>
</feature>
<evidence type="ECO:0000256" key="4">
    <source>
        <dbReference type="ARBA" id="ARBA00022475"/>
    </source>
</evidence>
<keyword evidence="9 11" id="KW-0472">Membrane</keyword>
<dbReference type="CDD" id="cd19049">
    <property type="entry name" value="LGIC_TM_anion"/>
    <property type="match status" value="1"/>
</dbReference>
<dbReference type="GO" id="GO:0005886">
    <property type="term" value="C:plasma membrane"/>
    <property type="evidence" value="ECO:0007669"/>
    <property type="project" value="UniProtKB-SubCell"/>
</dbReference>
<gene>
    <name evidence="15" type="primary">LOC100900368</name>
</gene>
<dbReference type="GO" id="GO:0005254">
    <property type="term" value="F:chloride channel activity"/>
    <property type="evidence" value="ECO:0007669"/>
    <property type="project" value="UniProtKB-ARBA"/>
</dbReference>
<dbReference type="InterPro" id="IPR006029">
    <property type="entry name" value="Neurotrans-gated_channel_TM"/>
</dbReference>
<dbReference type="PRINTS" id="PR00252">
    <property type="entry name" value="NRIONCHANNEL"/>
</dbReference>
<name>A0AAJ7SHK4_9ACAR</name>
<dbReference type="InterPro" id="IPR006201">
    <property type="entry name" value="Neur_channel"/>
</dbReference>
<reference evidence="15" key="1">
    <citation type="submission" date="2025-08" db="UniProtKB">
        <authorList>
            <consortium name="RefSeq"/>
        </authorList>
    </citation>
    <scope>IDENTIFICATION</scope>
</reference>
<dbReference type="PRINTS" id="PR00253">
    <property type="entry name" value="GABAARECEPTR"/>
</dbReference>
<evidence type="ECO:0000256" key="3">
    <source>
        <dbReference type="ARBA" id="ARBA00022448"/>
    </source>
</evidence>
<dbReference type="Pfam" id="PF02931">
    <property type="entry name" value="Neur_chan_LBD"/>
    <property type="match status" value="1"/>
</dbReference>
<evidence type="ECO:0000313" key="14">
    <source>
        <dbReference type="Proteomes" id="UP000694867"/>
    </source>
</evidence>
<keyword evidence="3 11" id="KW-0813">Transport</keyword>
<keyword evidence="8 11" id="KW-0406">Ion transport</keyword>
<evidence type="ECO:0000259" key="12">
    <source>
        <dbReference type="Pfam" id="PF02931"/>
    </source>
</evidence>
<dbReference type="GO" id="GO:0004888">
    <property type="term" value="F:transmembrane signaling receptor activity"/>
    <property type="evidence" value="ECO:0007669"/>
    <property type="project" value="InterPro"/>
</dbReference>
<feature type="signal peptide" evidence="11">
    <location>
        <begin position="1"/>
        <end position="20"/>
    </location>
</feature>
<dbReference type="GO" id="GO:0005230">
    <property type="term" value="F:extracellular ligand-gated monoatomic ion channel activity"/>
    <property type="evidence" value="ECO:0007669"/>
    <property type="project" value="InterPro"/>
</dbReference>
<dbReference type="InterPro" id="IPR006028">
    <property type="entry name" value="GABAA/Glycine_rcpt"/>
</dbReference>